<feature type="compositionally biased region" description="Polar residues" evidence="1">
    <location>
        <begin position="10"/>
        <end position="19"/>
    </location>
</feature>
<protein>
    <submittedName>
        <fullName evidence="3">Uncharacterized protein</fullName>
    </submittedName>
</protein>
<evidence type="ECO:0000313" key="3">
    <source>
        <dbReference type="EMBL" id="AKL88139.1"/>
    </source>
</evidence>
<name>A0A0G3VSM6_9ZZZZ</name>
<proteinExistence type="predicted"/>
<feature type="region of interest" description="Disordered" evidence="1">
    <location>
        <begin position="1"/>
        <end position="49"/>
    </location>
</feature>
<reference evidence="3" key="1">
    <citation type="journal article" date="2015" name="Front. Microbiol.">
        <title>Identification of novel esterase-active enzymes from hot environments by use of the host bacterium Thermus thermophilus.</title>
        <authorList>
            <person name="Leis B."/>
            <person name="Angelov A."/>
            <person name="Mientus M."/>
            <person name="Li H."/>
            <person name="Pham V.T."/>
            <person name="Lauinger B."/>
            <person name="Bongen P."/>
            <person name="Pietruszka J."/>
            <person name="Goncalves L.G."/>
            <person name="Santos H."/>
            <person name="Liebl W."/>
        </authorList>
    </citation>
    <scope>NUCLEOTIDE SEQUENCE</scope>
</reference>
<organism evidence="3">
    <name type="scientific">uncultured organism</name>
    <dbReference type="NCBI Taxonomy" id="155900"/>
    <lineage>
        <taxon>unclassified sequences</taxon>
        <taxon>environmental samples</taxon>
    </lineage>
</organism>
<feature type="transmembrane region" description="Helical" evidence="2">
    <location>
        <begin position="561"/>
        <end position="582"/>
    </location>
</feature>
<feature type="transmembrane region" description="Helical" evidence="2">
    <location>
        <begin position="537"/>
        <end position="554"/>
    </location>
</feature>
<keyword evidence="2" id="KW-0812">Transmembrane</keyword>
<dbReference type="EMBL" id="KP892657">
    <property type="protein sequence ID" value="AKL88139.1"/>
    <property type="molecule type" value="Genomic_DNA"/>
</dbReference>
<accession>A0A0G3VSM6</accession>
<evidence type="ECO:0000256" key="1">
    <source>
        <dbReference type="SAM" id="MobiDB-lite"/>
    </source>
</evidence>
<dbReference type="AlphaFoldDB" id="A0A0G3VSM6"/>
<evidence type="ECO:0000256" key="2">
    <source>
        <dbReference type="SAM" id="Phobius"/>
    </source>
</evidence>
<sequence length="663" mass="72466">MRALWRATMTARSTETSRAGSIGRGETPEKHPNDPKDKDPKDPKESAGRRDCCDIDIRIDSARDVHIYNCSCSVPGGGGPDMPPEGQPCYPPVGACLPVVPGAKHKLDRDYKLSRLAERVRVPSALAAGTVHLMRRFLLGKTPANPLEAAAFATLGQMSRDILSCSVAAFDAVPLRQRTRLFAPSLDLDPDQPLDEATLTAALAEEIKQRIGIQVYDDPKAADDERPGRIRIYEPQGEDFFSQVRICAINDLRTANFYPPLNAGDYQPGEVQQECEPKIVDGQPQVVCQVQTTNCPGHTLPGGACARVVDVALGDSVVLRGVNFFSVDAKVRLADPQTGTTVREVEAHVWGDVDTPVTEVVDGQTVLINDCRVQDRLTFQVPNDLSPGIYTIQVVLPNITGIDVFGTELVSNVEFINVIPAPTSRFQVVIEAIYARKETSPDWLGSDEVGLHTMAFPMDLMFQPIEPMQEQAFQDLQGVEFDTGTGRDVTRIVFQHDQPILAMVLAVLGHEVDSQRYYDQMLRSQAKYFWDLVKEQAVYIGAAIAALGGISALLKLGTIGLIAAGIALLITIGVDVIIALWAPADLIIQDSIGLSITDLARLTSANAPPPGSSTYTTEDDIVVNVNTSIPPVKRPLEYVEVREYVSDAQDSRYELRFRYNHVA</sequence>
<keyword evidence="2" id="KW-1133">Transmembrane helix</keyword>
<feature type="compositionally biased region" description="Basic and acidic residues" evidence="1">
    <location>
        <begin position="26"/>
        <end position="49"/>
    </location>
</feature>
<keyword evidence="2" id="KW-0472">Membrane</keyword>